<dbReference type="GO" id="GO:0045892">
    <property type="term" value="P:negative regulation of DNA-templated transcription"/>
    <property type="evidence" value="ECO:0007669"/>
    <property type="project" value="UniProtKB-ARBA"/>
</dbReference>
<feature type="region of interest" description="Disordered" evidence="16">
    <location>
        <begin position="640"/>
        <end position="667"/>
    </location>
</feature>
<comment type="cofactor">
    <cofactor evidence="1">
        <name>Mn(2+)</name>
        <dbReference type="ChEBI" id="CHEBI:29035"/>
    </cofactor>
</comment>
<evidence type="ECO:0000256" key="11">
    <source>
        <dbReference type="ARBA" id="ARBA00023163"/>
    </source>
</evidence>
<dbReference type="FunFam" id="3.40.50.1000:FF:000035">
    <property type="entry name" value="RNA polymerase II C-terminal domain phosphatase-like 1"/>
    <property type="match status" value="1"/>
</dbReference>
<dbReference type="SMART" id="SM00577">
    <property type="entry name" value="CPDc"/>
    <property type="match status" value="1"/>
</dbReference>
<keyword evidence="9 15" id="KW-0694">RNA-binding</keyword>
<dbReference type="InterPro" id="IPR023214">
    <property type="entry name" value="HAD_sf"/>
</dbReference>
<dbReference type="InterPro" id="IPR036412">
    <property type="entry name" value="HAD-like_sf"/>
</dbReference>
<evidence type="ECO:0000256" key="2">
    <source>
        <dbReference type="ARBA" id="ARBA00001941"/>
    </source>
</evidence>
<gene>
    <name evidence="19" type="ORF">DCAR_028839</name>
</gene>
<evidence type="ECO:0000259" key="18">
    <source>
        <dbReference type="PROSITE" id="PS50969"/>
    </source>
</evidence>
<evidence type="ECO:0000313" key="19">
    <source>
        <dbReference type="EMBL" id="KZM83739.1"/>
    </source>
</evidence>
<dbReference type="SMART" id="SM00358">
    <property type="entry name" value="DSRM"/>
    <property type="match status" value="1"/>
</dbReference>
<evidence type="ECO:0000256" key="13">
    <source>
        <dbReference type="ARBA" id="ARBA00047761"/>
    </source>
</evidence>
<dbReference type="PANTHER" id="PTHR23081:SF24">
    <property type="entry name" value="RNA POLYMERASE II C-TERMINAL DOMAIN PHOSPHATASE-LIKE 2"/>
    <property type="match status" value="1"/>
</dbReference>
<evidence type="ECO:0000256" key="9">
    <source>
        <dbReference type="ARBA" id="ARBA00022884"/>
    </source>
</evidence>
<dbReference type="STRING" id="79200.A0A175YJJ1"/>
<sequence>MSFLGFKSVVFDGDCCLGELEVVPVKDQSFRFPNNEIRIHHLSPRSERCLPISVLQTISPFSVRCKLESKAVNEQPHLLSLHSTLFHELKTAVVLLGEEEIHLVAMLSKQKNYPCFWCYSVRPGLYNACLGMLNLRCLSIVFDLDETLIVANTMKSFEDRIEVLRSWISRETDPVRIHGMTAEMNRYMEDRAFLKQYKDNDSVVDNGKVYTVQAEEVPKVLESHPRVVRPVIRMPEKNLVLTRINPEVRDTSVLVRLRPAWEDLRSYLIAKGRKRFEVYVCTMAERDYALEMWRLLDPDAHLISSKQLLDRVVCVKSGARKSLLNVFQDGNCHPKMAMVIDDRLKVWDDKDQPRVHVVPAFAPYYAPQAETANVVPVLCVARNVACNVRGGFFNLTKLVMIILDLYSSCNINMFDLPSREFDENLLRSISEIFYEDEVVNLPSAPDVSNYLMPEDPSFVPYNNLMPPMAEGMNGPEAAQRLNSVDGKATVNSAIYPMATNSEWRADISQSQQPTVSTPNGVGPAFLGPSEKPSLLGVPSRRDVSLSESDYDVKKRIPIVNQRQDLRYRDSGDPPLLSRLPGPQSVLGMQPVGVRLTEEDAKKRRFENQPSEIVQGPDLSNSDRPQALALEFASQLPKSEEAYQGHEVQKQNLPSTTRTSVFGNSSSFNGREIRTEGIKQNLPPSSIYIEVLQEIGERCNSKVEFRPVLSTSENLQFSVEVLFTGEKIAVGMGKTRKDAQQQAAGNALRSLADKYISHVAPSSRAVDRASNKPSNGVERGFLWDTVSPESEQMLNGASLTKESPSEVAEMAPGSSCSEEVNQQQVQRRACLPRRRKLLHYLCTFKLRSWKDKKRL</sequence>
<dbReference type="CDD" id="cd10845">
    <property type="entry name" value="DSRM_RNAse_III_family"/>
    <property type="match status" value="1"/>
</dbReference>
<comment type="catalytic activity">
    <reaction evidence="14">
        <text>O-phospho-L-threonyl-[protein] + H2O = L-threonyl-[protein] + phosphate</text>
        <dbReference type="Rhea" id="RHEA:47004"/>
        <dbReference type="Rhea" id="RHEA-COMP:11060"/>
        <dbReference type="Rhea" id="RHEA-COMP:11605"/>
        <dbReference type="ChEBI" id="CHEBI:15377"/>
        <dbReference type="ChEBI" id="CHEBI:30013"/>
        <dbReference type="ChEBI" id="CHEBI:43474"/>
        <dbReference type="ChEBI" id="CHEBI:61977"/>
        <dbReference type="EC" id="3.1.3.16"/>
    </reaction>
</comment>
<dbReference type="GO" id="GO:0009755">
    <property type="term" value="P:hormone-mediated signaling pathway"/>
    <property type="evidence" value="ECO:0007669"/>
    <property type="project" value="UniProtKB-ARBA"/>
</dbReference>
<evidence type="ECO:0000259" key="17">
    <source>
        <dbReference type="PROSITE" id="PS50137"/>
    </source>
</evidence>
<comment type="catalytic activity">
    <reaction evidence="13">
        <text>O-phospho-L-seryl-[protein] + H2O = L-seryl-[protein] + phosphate</text>
        <dbReference type="Rhea" id="RHEA:20629"/>
        <dbReference type="Rhea" id="RHEA-COMP:9863"/>
        <dbReference type="Rhea" id="RHEA-COMP:11604"/>
        <dbReference type="ChEBI" id="CHEBI:15377"/>
        <dbReference type="ChEBI" id="CHEBI:29999"/>
        <dbReference type="ChEBI" id="CHEBI:43474"/>
        <dbReference type="ChEBI" id="CHEBI:83421"/>
        <dbReference type="EC" id="3.1.3.16"/>
    </reaction>
</comment>
<feature type="region of interest" description="Disordered" evidence="16">
    <location>
        <begin position="509"/>
        <end position="546"/>
    </location>
</feature>
<feature type="compositionally biased region" description="Polar residues" evidence="16">
    <location>
        <begin position="649"/>
        <end position="667"/>
    </location>
</feature>
<evidence type="ECO:0000256" key="12">
    <source>
        <dbReference type="ARBA" id="ARBA00023242"/>
    </source>
</evidence>
<comment type="cofactor">
    <cofactor evidence="2">
        <name>Co(2+)</name>
        <dbReference type="ChEBI" id="CHEBI:48828"/>
    </cofactor>
</comment>
<evidence type="ECO:0000256" key="10">
    <source>
        <dbReference type="ARBA" id="ARBA00023015"/>
    </source>
</evidence>
<dbReference type="InterPro" id="IPR014720">
    <property type="entry name" value="dsRBD_dom"/>
</dbReference>
<dbReference type="PROSITE" id="PS50969">
    <property type="entry name" value="FCP1"/>
    <property type="match status" value="1"/>
</dbReference>
<dbReference type="GO" id="GO:0046872">
    <property type="term" value="F:metal ion binding"/>
    <property type="evidence" value="ECO:0007669"/>
    <property type="project" value="UniProtKB-KW"/>
</dbReference>
<dbReference type="GO" id="GO:0003723">
    <property type="term" value="F:RNA binding"/>
    <property type="evidence" value="ECO:0007669"/>
    <property type="project" value="UniProtKB-UniRule"/>
</dbReference>
<comment type="caution">
    <text evidence="19">The sequence shown here is derived from an EMBL/GenBank/DDBJ whole genome shotgun (WGS) entry which is preliminary data.</text>
</comment>
<dbReference type="OMA" id="QVQKRAN"/>
<organism evidence="19">
    <name type="scientific">Daucus carota subsp. sativus</name>
    <name type="common">Carrot</name>
    <dbReference type="NCBI Taxonomy" id="79200"/>
    <lineage>
        <taxon>Eukaryota</taxon>
        <taxon>Viridiplantae</taxon>
        <taxon>Streptophyta</taxon>
        <taxon>Embryophyta</taxon>
        <taxon>Tracheophyta</taxon>
        <taxon>Spermatophyta</taxon>
        <taxon>Magnoliopsida</taxon>
        <taxon>eudicotyledons</taxon>
        <taxon>Gunneridae</taxon>
        <taxon>Pentapetalae</taxon>
        <taxon>asterids</taxon>
        <taxon>campanulids</taxon>
        <taxon>Apiales</taxon>
        <taxon>Apiaceae</taxon>
        <taxon>Apioideae</taxon>
        <taxon>Scandiceae</taxon>
        <taxon>Daucinae</taxon>
        <taxon>Daucus</taxon>
        <taxon>Daucus sect. Daucus</taxon>
    </lineage>
</organism>
<protein>
    <recommendedName>
        <fullName evidence="5">protein-serine/threonine phosphatase</fullName>
        <ecNumber evidence="5">3.1.3.16</ecNumber>
    </recommendedName>
</protein>
<keyword evidence="12" id="KW-0539">Nucleus</keyword>
<feature type="domain" description="FCP1 homology" evidence="18">
    <location>
        <begin position="133"/>
        <end position="381"/>
    </location>
</feature>
<dbReference type="InterPro" id="IPR039189">
    <property type="entry name" value="Fcp1"/>
</dbReference>
<evidence type="ECO:0000256" key="1">
    <source>
        <dbReference type="ARBA" id="ARBA00001936"/>
    </source>
</evidence>
<evidence type="ECO:0000256" key="15">
    <source>
        <dbReference type="PROSITE-ProRule" id="PRU00266"/>
    </source>
</evidence>
<keyword evidence="6" id="KW-0217">Developmental protein</keyword>
<dbReference type="PANTHER" id="PTHR23081">
    <property type="entry name" value="RNA POLYMERASE II CTD PHOSPHATASE"/>
    <property type="match status" value="1"/>
</dbReference>
<keyword evidence="8" id="KW-0378">Hydrolase</keyword>
<comment type="subcellular location">
    <subcellularLocation>
        <location evidence="4">Nucleus</location>
    </subcellularLocation>
</comment>
<name>A0A175YJJ1_DAUCS</name>
<feature type="compositionally biased region" description="Polar residues" evidence="16">
    <location>
        <begin position="607"/>
        <end position="621"/>
    </location>
</feature>
<evidence type="ECO:0000256" key="14">
    <source>
        <dbReference type="ARBA" id="ARBA00048336"/>
    </source>
</evidence>
<evidence type="ECO:0000256" key="6">
    <source>
        <dbReference type="ARBA" id="ARBA00022473"/>
    </source>
</evidence>
<dbReference type="SUPFAM" id="SSF54768">
    <property type="entry name" value="dsRNA-binding domain-like"/>
    <property type="match status" value="1"/>
</dbReference>
<dbReference type="EMBL" id="LNRQ01000008">
    <property type="protein sequence ID" value="KZM83739.1"/>
    <property type="molecule type" value="Genomic_DNA"/>
</dbReference>
<reference evidence="19" key="1">
    <citation type="journal article" date="2016" name="Nat. Genet.">
        <title>A high-quality carrot genome assembly provides new insights into carotenoid accumulation and asterid genome evolution.</title>
        <authorList>
            <person name="Iorizzo M."/>
            <person name="Ellison S."/>
            <person name="Senalik D."/>
            <person name="Zeng P."/>
            <person name="Satapoomin P."/>
            <person name="Huang J."/>
            <person name="Bowman M."/>
            <person name="Iovene M."/>
            <person name="Sanseverino W."/>
            <person name="Cavagnaro P."/>
            <person name="Yildiz M."/>
            <person name="Macko-Podgorni A."/>
            <person name="Moranska E."/>
            <person name="Grzebelus E."/>
            <person name="Grzebelus D."/>
            <person name="Ashrafi H."/>
            <person name="Zheng Z."/>
            <person name="Cheng S."/>
            <person name="Spooner D."/>
            <person name="Van Deynze A."/>
            <person name="Simon P."/>
        </authorList>
    </citation>
    <scope>NUCLEOTIDE SEQUENCE [LARGE SCALE GENOMIC DNA]</scope>
    <source>
        <tissue evidence="19">Leaf</tissue>
    </source>
</reference>
<dbReference type="Gene3D" id="3.40.50.1000">
    <property type="entry name" value="HAD superfamily/HAD-like"/>
    <property type="match status" value="1"/>
</dbReference>
<feature type="region of interest" description="Disordered" evidence="16">
    <location>
        <begin position="563"/>
        <end position="621"/>
    </location>
</feature>
<feature type="compositionally biased region" description="Polar residues" evidence="16">
    <location>
        <begin position="509"/>
        <end position="519"/>
    </location>
</feature>
<dbReference type="GO" id="GO:0008420">
    <property type="term" value="F:RNA polymerase II CTD heptapeptide repeat phosphatase activity"/>
    <property type="evidence" value="ECO:0007669"/>
    <property type="project" value="InterPro"/>
</dbReference>
<dbReference type="Pfam" id="PF00035">
    <property type="entry name" value="dsrm"/>
    <property type="match status" value="1"/>
</dbReference>
<keyword evidence="11" id="KW-0804">Transcription</keyword>
<evidence type="ECO:0000256" key="3">
    <source>
        <dbReference type="ARBA" id="ARBA00001946"/>
    </source>
</evidence>
<accession>A0A175YJJ1</accession>
<dbReference type="PROSITE" id="PS50137">
    <property type="entry name" value="DS_RBD"/>
    <property type="match status" value="1"/>
</dbReference>
<evidence type="ECO:0000256" key="5">
    <source>
        <dbReference type="ARBA" id="ARBA00013081"/>
    </source>
</evidence>
<keyword evidence="10" id="KW-0805">Transcription regulation</keyword>
<evidence type="ECO:0000256" key="16">
    <source>
        <dbReference type="SAM" id="MobiDB-lite"/>
    </source>
</evidence>
<comment type="cofactor">
    <cofactor evidence="3">
        <name>Mg(2+)</name>
        <dbReference type="ChEBI" id="CHEBI:18420"/>
    </cofactor>
</comment>
<dbReference type="SUPFAM" id="SSF56784">
    <property type="entry name" value="HAD-like"/>
    <property type="match status" value="1"/>
</dbReference>
<dbReference type="Gramene" id="KZM83739">
    <property type="protein sequence ID" value="KZM83739"/>
    <property type="gene ID" value="DCAR_028839"/>
</dbReference>
<feature type="domain" description="DRBM" evidence="17">
    <location>
        <begin position="686"/>
        <end position="752"/>
    </location>
</feature>
<dbReference type="Pfam" id="PF03031">
    <property type="entry name" value="NIF"/>
    <property type="match status" value="1"/>
</dbReference>
<evidence type="ECO:0000256" key="7">
    <source>
        <dbReference type="ARBA" id="ARBA00022723"/>
    </source>
</evidence>
<evidence type="ECO:0000256" key="4">
    <source>
        <dbReference type="ARBA" id="ARBA00004123"/>
    </source>
</evidence>
<dbReference type="Gene3D" id="3.30.160.20">
    <property type="match status" value="1"/>
</dbReference>
<dbReference type="AlphaFoldDB" id="A0A175YJJ1"/>
<dbReference type="EC" id="3.1.3.16" evidence="5"/>
<evidence type="ECO:0000256" key="8">
    <source>
        <dbReference type="ARBA" id="ARBA00022801"/>
    </source>
</evidence>
<proteinExistence type="predicted"/>
<dbReference type="FunFam" id="3.30.160.20:FF:000035">
    <property type="entry name" value="RNA polymerase II C-terminal domain phosphatase-like 2"/>
    <property type="match status" value="1"/>
</dbReference>
<dbReference type="InterPro" id="IPR004274">
    <property type="entry name" value="FCP1_dom"/>
</dbReference>
<keyword evidence="7" id="KW-0479">Metal-binding</keyword>
<dbReference type="GO" id="GO:0005634">
    <property type="term" value="C:nucleus"/>
    <property type="evidence" value="ECO:0007669"/>
    <property type="project" value="UniProtKB-SubCell"/>
</dbReference>